<evidence type="ECO:0000313" key="10">
    <source>
        <dbReference type="EMBL" id="QDL06511.1"/>
    </source>
</evidence>
<evidence type="ECO:0000256" key="4">
    <source>
        <dbReference type="ARBA" id="ARBA00022692"/>
    </source>
</evidence>
<evidence type="ECO:0000256" key="7">
    <source>
        <dbReference type="ARBA" id="ARBA00023177"/>
    </source>
</evidence>
<evidence type="ECO:0000256" key="8">
    <source>
        <dbReference type="RuleBase" id="RU362002"/>
    </source>
</evidence>
<feature type="transmembrane region" description="Helical" evidence="8">
    <location>
        <begin position="273"/>
        <end position="289"/>
    </location>
</feature>
<keyword evidence="4 8" id="KW-0812">Transmembrane</keyword>
<evidence type="ECO:0000256" key="1">
    <source>
        <dbReference type="ARBA" id="ARBA00004141"/>
    </source>
</evidence>
<dbReference type="Pfam" id="PF00909">
    <property type="entry name" value="Ammonium_transp"/>
    <property type="match status" value="1"/>
</dbReference>
<dbReference type="PANTHER" id="PTHR11730">
    <property type="entry name" value="AMMONIUM TRANSPORTER"/>
    <property type="match status" value="1"/>
</dbReference>
<dbReference type="Proteomes" id="UP000503129">
    <property type="component" value="Chromosome"/>
</dbReference>
<dbReference type="GO" id="GO:0008519">
    <property type="term" value="F:ammonium channel activity"/>
    <property type="evidence" value="ECO:0007669"/>
    <property type="project" value="InterPro"/>
</dbReference>
<feature type="transmembrane region" description="Helical" evidence="8">
    <location>
        <begin position="439"/>
        <end position="461"/>
    </location>
</feature>
<dbReference type="PANTHER" id="PTHR11730:SF89">
    <property type="entry name" value="AMMONIUM TRANSPORTER SLL0108-RELATED"/>
    <property type="match status" value="1"/>
</dbReference>
<keyword evidence="11" id="KW-1185">Reference proteome</keyword>
<dbReference type="GO" id="GO:0097272">
    <property type="term" value="P:ammonium homeostasis"/>
    <property type="evidence" value="ECO:0007669"/>
    <property type="project" value="TreeGrafter"/>
</dbReference>
<feature type="transmembrane region" description="Helical" evidence="8">
    <location>
        <begin position="301"/>
        <end position="323"/>
    </location>
</feature>
<feature type="transmembrane region" description="Helical" evidence="8">
    <location>
        <begin position="335"/>
        <end position="353"/>
    </location>
</feature>
<keyword evidence="6 8" id="KW-0472">Membrane</keyword>
<comment type="similarity">
    <text evidence="2 8">Belongs to the ammonia transporter channel (TC 1.A.11.2) family.</text>
</comment>
<name>A0A856M9S6_9CYAN</name>
<feature type="transmembrane region" description="Helical" evidence="8">
    <location>
        <begin position="67"/>
        <end position="87"/>
    </location>
</feature>
<evidence type="ECO:0000256" key="6">
    <source>
        <dbReference type="ARBA" id="ARBA00023136"/>
    </source>
</evidence>
<proteinExistence type="inferred from homology"/>
<accession>A0A856M9S6</accession>
<dbReference type="Gene3D" id="1.10.3430.10">
    <property type="entry name" value="Ammonium transporter AmtB like domains"/>
    <property type="match status" value="1"/>
</dbReference>
<feature type="transmembrane region" description="Helical" evidence="8">
    <location>
        <begin position="99"/>
        <end position="124"/>
    </location>
</feature>
<evidence type="ECO:0000256" key="2">
    <source>
        <dbReference type="ARBA" id="ARBA00005887"/>
    </source>
</evidence>
<dbReference type="KEGG" id="bsen:DP114_00055"/>
<feature type="transmembrane region" description="Helical" evidence="8">
    <location>
        <begin position="26"/>
        <end position="47"/>
    </location>
</feature>
<evidence type="ECO:0000259" key="9">
    <source>
        <dbReference type="Pfam" id="PF00909"/>
    </source>
</evidence>
<dbReference type="SUPFAM" id="SSF111352">
    <property type="entry name" value="Ammonium transporter"/>
    <property type="match status" value="1"/>
</dbReference>
<keyword evidence="3 8" id="KW-0813">Transport</keyword>
<organism evidence="10 11">
    <name type="scientific">Brasilonema sennae CENA114</name>
    <dbReference type="NCBI Taxonomy" id="415709"/>
    <lineage>
        <taxon>Bacteria</taxon>
        <taxon>Bacillati</taxon>
        <taxon>Cyanobacteriota</taxon>
        <taxon>Cyanophyceae</taxon>
        <taxon>Nostocales</taxon>
        <taxon>Scytonemataceae</taxon>
        <taxon>Brasilonema</taxon>
        <taxon>Bromeliae group (in: Brasilonema)</taxon>
    </lineage>
</organism>
<reference evidence="10 11" key="1">
    <citation type="submission" date="2018-06" db="EMBL/GenBank/DDBJ databases">
        <title>Comparative genomics of Brasilonema spp. strains.</title>
        <authorList>
            <person name="Alvarenga D.O."/>
            <person name="Fiore M.F."/>
            <person name="Varani A.M."/>
        </authorList>
    </citation>
    <scope>NUCLEOTIDE SEQUENCE [LARGE SCALE GENOMIC DNA]</scope>
    <source>
        <strain evidence="10 11">CENA114</strain>
    </source>
</reference>
<feature type="transmembrane region" description="Helical" evidence="8">
    <location>
        <begin position="220"/>
        <end position="241"/>
    </location>
</feature>
<feature type="domain" description="Ammonium transporter AmtB-like" evidence="9">
    <location>
        <begin position="68"/>
        <end position="491"/>
    </location>
</feature>
<keyword evidence="5 8" id="KW-1133">Transmembrane helix</keyword>
<keyword evidence="7 8" id="KW-0924">Ammonia transport</keyword>
<dbReference type="AlphaFoldDB" id="A0A856M9S6"/>
<dbReference type="InterPro" id="IPR029020">
    <property type="entry name" value="Ammonium/urea_transptr"/>
</dbReference>
<dbReference type="GO" id="GO:0005886">
    <property type="term" value="C:plasma membrane"/>
    <property type="evidence" value="ECO:0007669"/>
    <property type="project" value="UniProtKB-SubCell"/>
</dbReference>
<dbReference type="NCBIfam" id="TIGR00836">
    <property type="entry name" value="amt"/>
    <property type="match status" value="1"/>
</dbReference>
<gene>
    <name evidence="10" type="ORF">DP114_00055</name>
</gene>
<comment type="subcellular location">
    <subcellularLocation>
        <location evidence="8">Cell membrane</location>
        <topology evidence="8">Multi-pass membrane protein</topology>
    </subcellularLocation>
    <subcellularLocation>
        <location evidence="1">Membrane</location>
        <topology evidence="1">Multi-pass membrane protein</topology>
    </subcellularLocation>
</comment>
<sequence length="499" mass="53958">MVKLDRILESKPKLKKLKCKKSWLSLNWKICLPLAAIIVLILNYAAVAQTSTSAVKPSLSLEVGVDTVWVLFTGCLVFFMNAGFAMLETGLCRYKNAVNILAQNFIVFAVATVAFWVIGCALMFGDNTNPLFGTKGWFFDGTDQQMFKSLKSDVPKSALFFFELVFAGIAATIFTGAVAERIKFIAFLTFSFLLIAICYPITGHWIWGGGWLSKLGFYDFAGSTVVHSVGGWAALVGAWLLGPRLYKLESYGAPIYRYLKNGSNIAMPGHNQSMATLGSFILWLGWFGFNAGSTLKADPGAIAHIFLTTNMAGATGGIAATLISWWRFGKPELTMILNGVLAGLVSITASSAFVTVRSAFWIGLIAGILVFFSVLFIDANLKIDDPVGAISVHLVNGIWGTLAVGLFSVGIEDKLRNNAVQFAPGPKPGLFYGGGLEQLLIQLLGIISVGIFTFVFSALAWSAIQATVGLRVSPQAELDGLDISEHDMDGYHGFEKKEV</sequence>
<dbReference type="InterPro" id="IPR018047">
    <property type="entry name" value="Ammonium_transpt_CS"/>
</dbReference>
<evidence type="ECO:0000256" key="5">
    <source>
        <dbReference type="ARBA" id="ARBA00022989"/>
    </source>
</evidence>
<dbReference type="EMBL" id="CP030118">
    <property type="protein sequence ID" value="QDL06511.1"/>
    <property type="molecule type" value="Genomic_DNA"/>
</dbReference>
<dbReference type="InterPro" id="IPR024041">
    <property type="entry name" value="NH4_transpt_AmtB-like_dom"/>
</dbReference>
<evidence type="ECO:0000313" key="11">
    <source>
        <dbReference type="Proteomes" id="UP000503129"/>
    </source>
</evidence>
<dbReference type="InterPro" id="IPR001905">
    <property type="entry name" value="Ammonium_transpt"/>
</dbReference>
<feature type="transmembrane region" description="Helical" evidence="8">
    <location>
        <begin position="359"/>
        <end position="377"/>
    </location>
</feature>
<protein>
    <recommendedName>
        <fullName evidence="8">Ammonium transporter</fullName>
    </recommendedName>
</protein>
<feature type="transmembrane region" description="Helical" evidence="8">
    <location>
        <begin position="389"/>
        <end position="411"/>
    </location>
</feature>
<feature type="transmembrane region" description="Helical" evidence="8">
    <location>
        <begin position="185"/>
        <end position="208"/>
    </location>
</feature>
<feature type="transmembrane region" description="Helical" evidence="8">
    <location>
        <begin position="158"/>
        <end position="178"/>
    </location>
</feature>
<dbReference type="PROSITE" id="PS01219">
    <property type="entry name" value="AMMONIUM_TRANSP"/>
    <property type="match status" value="1"/>
</dbReference>
<evidence type="ECO:0000256" key="3">
    <source>
        <dbReference type="ARBA" id="ARBA00022448"/>
    </source>
</evidence>